<dbReference type="SMART" id="SM00320">
    <property type="entry name" value="WD40"/>
    <property type="match status" value="4"/>
</dbReference>
<evidence type="ECO:0000313" key="5">
    <source>
        <dbReference type="Proteomes" id="UP001196530"/>
    </source>
</evidence>
<evidence type="ECO:0008006" key="6">
    <source>
        <dbReference type="Google" id="ProtNLM"/>
    </source>
</evidence>
<dbReference type="PANTHER" id="PTHR14107">
    <property type="entry name" value="WD REPEAT PROTEIN"/>
    <property type="match status" value="1"/>
</dbReference>
<feature type="region of interest" description="Disordered" evidence="3">
    <location>
        <begin position="522"/>
        <end position="546"/>
    </location>
</feature>
<accession>A0AAN6DJW6</accession>
<dbReference type="GO" id="GO:0032153">
    <property type="term" value="C:cell division site"/>
    <property type="evidence" value="ECO:0007669"/>
    <property type="project" value="TreeGrafter"/>
</dbReference>
<dbReference type="InterPro" id="IPR015943">
    <property type="entry name" value="WD40/YVTN_repeat-like_dom_sf"/>
</dbReference>
<dbReference type="GeneID" id="66124313"/>
<name>A0AAN6DJW6_PICAN</name>
<dbReference type="GO" id="GO:0005634">
    <property type="term" value="C:nucleus"/>
    <property type="evidence" value="ECO:0007669"/>
    <property type="project" value="TreeGrafter"/>
</dbReference>
<reference evidence="4" key="1">
    <citation type="journal article" date="2021" name="G3 (Bethesda)">
        <title>Genomic diversity, chromosomal rearrangements, and interspecies hybridization in the ogataea polymorpha species complex.</title>
        <authorList>
            <person name="Hanson S.J."/>
            <person name="Cinneide E.O."/>
            <person name="Salzberg L.I."/>
            <person name="Wolfe K.H."/>
            <person name="McGowan J."/>
            <person name="Fitzpatrick D.A."/>
            <person name="Matlin K."/>
        </authorList>
    </citation>
    <scope>NUCLEOTIDE SEQUENCE</scope>
    <source>
        <strain evidence="4">61-244</strain>
    </source>
</reference>
<dbReference type="PANTHER" id="PTHR14107:SF16">
    <property type="entry name" value="AT02583P"/>
    <property type="match status" value="1"/>
</dbReference>
<sequence length="694" mass="77778">MYLPADLSRYNKVPPNQFQNVLSNSILPIQSTDPNCMFKLHEEQFSFDHLDGTFVPDIAIRISRTPLNSSDPSTYASLSKFVEQNLKKYHTTLGNINQNQLTNPLSRPPEQTGVQPDGKTEVLPVGYGINPLVADSFKNVHLTPGCFADIINFDRSGSNNNERKPSNPTAARLWGKQKPVKIDTGVAFDDLKTPKSNLSRSTSNFISKVSTADNYNRKYSNASSILVGCHGRIINLILLEDDAKEIDVEIPLLKVVFSSSIITAFSSFHYTTTSGESNLDILVAFASGDIFWLSFPKLKYSRWNKNSKLKNKPVLSLQWSQCGSFAVAGFADGEVMVFHRDFEDAEVYEENKSASQKSRYMTILKSLNSQQTGSNPVSHYKFSYKAITKLRYHPTYPNIWTIASDDGFVRLFDFFSEVITDIVPSYYGGILDIDITRDGRYMICGGEDAFVSIYEFSILGGGASAHGLLKLVARLEGAKSWVRGVCVDYFKTTPGVLYRIGTVGDDETIRFYEFQPRNLPKARKMKSDKIKLSTNQKQKSNLTLNSGSNTSIKHLLTSESIKKSWLQNSRSQTQNESVSSLTSSTQLQQLSLYEIINQDQTEGSKKGEQQPGVSKANHVLFKNLKTILHVPSENIIIHEASRCRNCPVLYPIGEKNVQLGRLSGLQFQKEYVWAFISTGDLIRWRRPTVAGNKV</sequence>
<dbReference type="InterPro" id="IPR001680">
    <property type="entry name" value="WD40_rpt"/>
</dbReference>
<dbReference type="RefSeq" id="XP_043062157.1">
    <property type="nucleotide sequence ID" value="XM_043203116.1"/>
</dbReference>
<dbReference type="InterPro" id="IPR051362">
    <property type="entry name" value="WD_repeat_creC_regulators"/>
</dbReference>
<keyword evidence="2" id="KW-0677">Repeat</keyword>
<dbReference type="Proteomes" id="UP001196530">
    <property type="component" value="Unassembled WGS sequence"/>
</dbReference>
<organism evidence="4 5">
    <name type="scientific">Pichia angusta</name>
    <name type="common">Yeast</name>
    <name type="synonym">Hansenula polymorpha</name>
    <dbReference type="NCBI Taxonomy" id="870730"/>
    <lineage>
        <taxon>Eukaryota</taxon>
        <taxon>Fungi</taxon>
        <taxon>Dikarya</taxon>
        <taxon>Ascomycota</taxon>
        <taxon>Saccharomycotina</taxon>
        <taxon>Pichiomycetes</taxon>
        <taxon>Pichiales</taxon>
        <taxon>Pichiaceae</taxon>
        <taxon>Ogataea</taxon>
    </lineage>
</organism>
<evidence type="ECO:0000256" key="1">
    <source>
        <dbReference type="ARBA" id="ARBA00022574"/>
    </source>
</evidence>
<dbReference type="SUPFAM" id="SSF50978">
    <property type="entry name" value="WD40 repeat-like"/>
    <property type="match status" value="1"/>
</dbReference>
<evidence type="ECO:0000313" key="4">
    <source>
        <dbReference type="EMBL" id="KAG7821787.1"/>
    </source>
</evidence>
<dbReference type="AlphaFoldDB" id="A0AAN6DJW6"/>
<dbReference type="Gene3D" id="2.130.10.10">
    <property type="entry name" value="YVTN repeat-like/Quinoprotein amine dehydrogenase"/>
    <property type="match status" value="1"/>
</dbReference>
<comment type="caution">
    <text evidence="4">The sequence shown here is derived from an EMBL/GenBank/DDBJ whole genome shotgun (WGS) entry which is preliminary data.</text>
</comment>
<protein>
    <recommendedName>
        <fullName evidence="6">Catabolite repression protein creC</fullName>
    </recommendedName>
</protein>
<dbReference type="GO" id="GO:0045013">
    <property type="term" value="P:carbon catabolite repression of transcription"/>
    <property type="evidence" value="ECO:0007669"/>
    <property type="project" value="TreeGrafter"/>
</dbReference>
<proteinExistence type="predicted"/>
<dbReference type="InterPro" id="IPR036322">
    <property type="entry name" value="WD40_repeat_dom_sf"/>
</dbReference>
<dbReference type="GO" id="GO:0051286">
    <property type="term" value="C:cell tip"/>
    <property type="evidence" value="ECO:0007669"/>
    <property type="project" value="TreeGrafter"/>
</dbReference>
<gene>
    <name evidence="4" type="ORF">KL928_000262</name>
</gene>
<evidence type="ECO:0000256" key="3">
    <source>
        <dbReference type="SAM" id="MobiDB-lite"/>
    </source>
</evidence>
<evidence type="ECO:0000256" key="2">
    <source>
        <dbReference type="ARBA" id="ARBA00022737"/>
    </source>
</evidence>
<keyword evidence="1" id="KW-0853">WD repeat</keyword>
<dbReference type="EMBL" id="JAHLUX010000001">
    <property type="protein sequence ID" value="KAG7821787.1"/>
    <property type="molecule type" value="Genomic_DNA"/>
</dbReference>